<gene>
    <name evidence="5" type="ORF">BDY17DRAFT_8003</name>
</gene>
<comment type="similarity">
    <text evidence="1">Belongs to the FAH family.</text>
</comment>
<dbReference type="OrthoDB" id="194468at2759"/>
<accession>A0A6A6Q4Q4</accession>
<dbReference type="SUPFAM" id="SSF56529">
    <property type="entry name" value="FAH"/>
    <property type="match status" value="1"/>
</dbReference>
<protein>
    <recommendedName>
        <fullName evidence="7">Fumarylacetoacetate hydrolase-like protein</fullName>
    </recommendedName>
</protein>
<dbReference type="FunFam" id="3.90.850.10:FF:000002">
    <property type="entry name" value="2-hydroxyhepta-2,4-diene-1,7-dioate isomerase"/>
    <property type="match status" value="1"/>
</dbReference>
<sequence>MSSAKYRYCAFLDPSTGLERIGSLDGEQIQPLAFSSGAPLSSLYEVIAIDEATIRPYSDPLPRASTKLLAPINGRDILCVGKNYAEHAVEFNKSGFDSSDKTDQPTHPVIFTKRFTSIIADSEEMLAHSGFTDSVDFEGELGVIIGKLGFRIAQADAMKHVWGYTIINDMTARERQRDHKQFYIGKSPDTFCPMGPVAIPADRFSDALRVQTRVNGDLRQNATTDSLIFSIPYLVKTLSEGQTLMPGDVLATGTPAGVGIGRTPPVYLQPGDEVAVSIEGIGTLTNKIAAQSASNPTLRRVQQYHDSMLPIANATKTLNANVGLTTIGGKPLKVFRRGIDHGSPAVFIHGLGGTSDYWSPLIQAAGLEKSHALHLFDFEGHGLSPTSALSEISIASLAADVKGVFDHAGITGGATLFAHSMGCLVAIRFLLDHPQLVSRLVLVGPPPIPLPEAASKNNHARAALVRKETMAAVVDAVVSAGTSAKTQASNPVAVAAVRMSLLAQDPEGYAKACSALAGATDILDLGAIQTDTIIVTGSEDKVSPPALCEEYGKKLKKCKSVTVLQDVGHWHVFEDVQGVANSLKALC</sequence>
<evidence type="ECO:0000313" key="6">
    <source>
        <dbReference type="Proteomes" id="UP000799767"/>
    </source>
</evidence>
<reference evidence="5" key="1">
    <citation type="journal article" date="2020" name="Stud. Mycol.">
        <title>101 Dothideomycetes genomes: a test case for predicting lifestyles and emergence of pathogens.</title>
        <authorList>
            <person name="Haridas S."/>
            <person name="Albert R."/>
            <person name="Binder M."/>
            <person name="Bloem J."/>
            <person name="Labutti K."/>
            <person name="Salamov A."/>
            <person name="Andreopoulos B."/>
            <person name="Baker S."/>
            <person name="Barry K."/>
            <person name="Bills G."/>
            <person name="Bluhm B."/>
            <person name="Cannon C."/>
            <person name="Castanera R."/>
            <person name="Culley D."/>
            <person name="Daum C."/>
            <person name="Ezra D."/>
            <person name="Gonzalez J."/>
            <person name="Henrissat B."/>
            <person name="Kuo A."/>
            <person name="Liang C."/>
            <person name="Lipzen A."/>
            <person name="Lutzoni F."/>
            <person name="Magnuson J."/>
            <person name="Mondo S."/>
            <person name="Nolan M."/>
            <person name="Ohm R."/>
            <person name="Pangilinan J."/>
            <person name="Park H.-J."/>
            <person name="Ramirez L."/>
            <person name="Alfaro M."/>
            <person name="Sun H."/>
            <person name="Tritt A."/>
            <person name="Yoshinaga Y."/>
            <person name="Zwiers L.-H."/>
            <person name="Turgeon B."/>
            <person name="Goodwin S."/>
            <person name="Spatafora J."/>
            <person name="Crous P."/>
            <person name="Grigoriev I."/>
        </authorList>
    </citation>
    <scope>NUCLEOTIDE SEQUENCE</scope>
    <source>
        <strain evidence="5">CBS 113389</strain>
    </source>
</reference>
<dbReference type="PANTHER" id="PTHR11820">
    <property type="entry name" value="ACYLPYRUVASE"/>
    <property type="match status" value="1"/>
</dbReference>
<evidence type="ECO:0000259" key="4">
    <source>
        <dbReference type="Pfam" id="PF01557"/>
    </source>
</evidence>
<dbReference type="InterPro" id="IPR036663">
    <property type="entry name" value="Fumarylacetoacetase_C_sf"/>
</dbReference>
<dbReference type="InterPro" id="IPR000073">
    <property type="entry name" value="AB_hydrolase_1"/>
</dbReference>
<dbReference type="GO" id="GO:0046872">
    <property type="term" value="F:metal ion binding"/>
    <property type="evidence" value="ECO:0007669"/>
    <property type="project" value="UniProtKB-KW"/>
</dbReference>
<organism evidence="5 6">
    <name type="scientific">Neohortaea acidophila</name>
    <dbReference type="NCBI Taxonomy" id="245834"/>
    <lineage>
        <taxon>Eukaryota</taxon>
        <taxon>Fungi</taxon>
        <taxon>Dikarya</taxon>
        <taxon>Ascomycota</taxon>
        <taxon>Pezizomycotina</taxon>
        <taxon>Dothideomycetes</taxon>
        <taxon>Dothideomycetidae</taxon>
        <taxon>Mycosphaerellales</taxon>
        <taxon>Teratosphaeriaceae</taxon>
        <taxon>Neohortaea</taxon>
    </lineage>
</organism>
<dbReference type="Gene3D" id="3.40.50.1820">
    <property type="entry name" value="alpha/beta hydrolase"/>
    <property type="match status" value="1"/>
</dbReference>
<feature type="domain" description="Fumarylacetoacetase-like C-terminal" evidence="4">
    <location>
        <begin position="77"/>
        <end position="288"/>
    </location>
</feature>
<dbReference type="Gene3D" id="3.90.850.10">
    <property type="entry name" value="Fumarylacetoacetase-like, C-terminal domain"/>
    <property type="match status" value="1"/>
</dbReference>
<dbReference type="Proteomes" id="UP000799767">
    <property type="component" value="Unassembled WGS sequence"/>
</dbReference>
<dbReference type="Pfam" id="PF01557">
    <property type="entry name" value="FAA_hydrolase"/>
    <property type="match status" value="1"/>
</dbReference>
<dbReference type="PRINTS" id="PR00111">
    <property type="entry name" value="ABHYDROLASE"/>
</dbReference>
<dbReference type="InterPro" id="IPR029058">
    <property type="entry name" value="AB_hydrolase_fold"/>
</dbReference>
<dbReference type="PANTHER" id="PTHR11820:SF7">
    <property type="entry name" value="ACYLPYRUVASE FAHD1, MITOCHONDRIAL"/>
    <property type="match status" value="1"/>
</dbReference>
<dbReference type="GO" id="GO:0018773">
    <property type="term" value="F:acetylpyruvate hydrolase activity"/>
    <property type="evidence" value="ECO:0007669"/>
    <property type="project" value="TreeGrafter"/>
</dbReference>
<dbReference type="InterPro" id="IPR011234">
    <property type="entry name" value="Fumarylacetoacetase-like_C"/>
</dbReference>
<feature type="domain" description="AB hydrolase-1" evidence="3">
    <location>
        <begin position="346"/>
        <end position="575"/>
    </location>
</feature>
<evidence type="ECO:0000256" key="1">
    <source>
        <dbReference type="ARBA" id="ARBA00010211"/>
    </source>
</evidence>
<evidence type="ECO:0000313" key="5">
    <source>
        <dbReference type="EMBL" id="KAF2487282.1"/>
    </source>
</evidence>
<dbReference type="GO" id="GO:0006107">
    <property type="term" value="P:oxaloacetate metabolic process"/>
    <property type="evidence" value="ECO:0007669"/>
    <property type="project" value="UniProtKB-ARBA"/>
</dbReference>
<dbReference type="Pfam" id="PF00561">
    <property type="entry name" value="Abhydrolase_1"/>
    <property type="match status" value="1"/>
</dbReference>
<dbReference type="RefSeq" id="XP_033593851.1">
    <property type="nucleotide sequence ID" value="XM_033738722.1"/>
</dbReference>
<keyword evidence="6" id="KW-1185">Reference proteome</keyword>
<dbReference type="GO" id="GO:0050163">
    <property type="term" value="F:oxaloacetate tautomerase activity"/>
    <property type="evidence" value="ECO:0007669"/>
    <property type="project" value="UniProtKB-ARBA"/>
</dbReference>
<proteinExistence type="inferred from homology"/>
<evidence type="ECO:0000259" key="3">
    <source>
        <dbReference type="Pfam" id="PF00561"/>
    </source>
</evidence>
<dbReference type="SUPFAM" id="SSF53474">
    <property type="entry name" value="alpha/beta-Hydrolases"/>
    <property type="match status" value="1"/>
</dbReference>
<evidence type="ECO:0008006" key="7">
    <source>
        <dbReference type="Google" id="ProtNLM"/>
    </source>
</evidence>
<evidence type="ECO:0000256" key="2">
    <source>
        <dbReference type="ARBA" id="ARBA00022723"/>
    </source>
</evidence>
<keyword evidence="2" id="KW-0479">Metal-binding</keyword>
<name>A0A6A6Q4Q4_9PEZI</name>
<dbReference type="AlphaFoldDB" id="A0A6A6Q4Q4"/>
<dbReference type="GeneID" id="54479723"/>
<dbReference type="EMBL" id="MU001631">
    <property type="protein sequence ID" value="KAF2487282.1"/>
    <property type="molecule type" value="Genomic_DNA"/>
</dbReference>